<dbReference type="EMBL" id="FNSA01000003">
    <property type="protein sequence ID" value="SEC79529.1"/>
    <property type="molecule type" value="Genomic_DNA"/>
</dbReference>
<dbReference type="AlphaFoldDB" id="A0A1H4VEL1"/>
<reference evidence="2" key="1">
    <citation type="submission" date="2016-10" db="EMBL/GenBank/DDBJ databases">
        <authorList>
            <person name="Varghese N."/>
            <person name="Submissions S."/>
        </authorList>
    </citation>
    <scope>NUCLEOTIDE SEQUENCE [LARGE SCALE GENOMIC DNA]</scope>
    <source>
        <strain evidence="2">DSM 44234</strain>
    </source>
</reference>
<evidence type="ECO:0000313" key="2">
    <source>
        <dbReference type="Proteomes" id="UP000182241"/>
    </source>
</evidence>
<proteinExistence type="predicted"/>
<protein>
    <submittedName>
        <fullName evidence="1">Uncharacterized protein</fullName>
    </submittedName>
</protein>
<dbReference type="RefSeq" id="WP_068742801.1">
    <property type="nucleotide sequence ID" value="NZ_FNSA01000003.1"/>
</dbReference>
<sequence length="96" mass="10711">MSETTYVGDGTITTDLDGERGGRRAYSYIIRANGWEYIGNDLELGPTEEQSPVEVLADFLRASSEQSDLEHVFPEHVRAWAAENYDDLSILAADKN</sequence>
<dbReference type="STRING" id="57704.SAMN04489793_3206"/>
<organism evidence="1 2">
    <name type="scientific">Tsukamurella tyrosinosolvens</name>
    <dbReference type="NCBI Taxonomy" id="57704"/>
    <lineage>
        <taxon>Bacteria</taxon>
        <taxon>Bacillati</taxon>
        <taxon>Actinomycetota</taxon>
        <taxon>Actinomycetes</taxon>
        <taxon>Mycobacteriales</taxon>
        <taxon>Tsukamurellaceae</taxon>
        <taxon>Tsukamurella</taxon>
    </lineage>
</organism>
<gene>
    <name evidence="1" type="ORF">SAMN04489793_3206</name>
</gene>
<dbReference type="OrthoDB" id="3781658at2"/>
<accession>A0A1H4VEL1</accession>
<evidence type="ECO:0000313" key="1">
    <source>
        <dbReference type="EMBL" id="SEC79529.1"/>
    </source>
</evidence>
<dbReference type="Proteomes" id="UP000182241">
    <property type="component" value="Unassembled WGS sequence"/>
</dbReference>
<keyword evidence="2" id="KW-1185">Reference proteome</keyword>
<name>A0A1H4VEL1_TSUTY</name>